<sequence>MSNPQHIENLIETEKESEAKYIRVDRVLFNSGVTEGRVYELHHNYNVDRDVFTNGEAFVIDDVGRNNYSIFMLCKTTLLK</sequence>
<gene>
    <name evidence="1" type="ORF">GRF59_14550</name>
</gene>
<reference evidence="1 2" key="1">
    <citation type="submission" date="2019-12" db="EMBL/GenBank/DDBJ databases">
        <title>Paenibacillus sp. nov., an endophytic bacterium isolated from the stem of Dendrobium.</title>
        <authorList>
            <person name="Zhao R."/>
        </authorList>
    </citation>
    <scope>NUCLEOTIDE SEQUENCE [LARGE SCALE GENOMIC DNA]</scope>
    <source>
        <strain evidence="1 2">HJL G12</strain>
    </source>
</reference>
<organism evidence="1 2">
    <name type="scientific">Paenibacillus dendrobii</name>
    <dbReference type="NCBI Taxonomy" id="2691084"/>
    <lineage>
        <taxon>Bacteria</taxon>
        <taxon>Bacillati</taxon>
        <taxon>Bacillota</taxon>
        <taxon>Bacilli</taxon>
        <taxon>Bacillales</taxon>
        <taxon>Paenibacillaceae</taxon>
        <taxon>Paenibacillus</taxon>
    </lineage>
</organism>
<protein>
    <submittedName>
        <fullName evidence="1">Uncharacterized protein</fullName>
    </submittedName>
</protein>
<proteinExistence type="predicted"/>
<dbReference type="RefSeq" id="WP_160498449.1">
    <property type="nucleotide sequence ID" value="NZ_WUBI01000002.1"/>
</dbReference>
<dbReference type="AlphaFoldDB" id="A0A7X3IIY5"/>
<keyword evidence="2" id="KW-1185">Reference proteome</keyword>
<dbReference type="EMBL" id="WUBI01000002">
    <property type="protein sequence ID" value="MWV44838.1"/>
    <property type="molecule type" value="Genomic_DNA"/>
</dbReference>
<accession>A0A7X3IIY5</accession>
<comment type="caution">
    <text evidence="1">The sequence shown here is derived from an EMBL/GenBank/DDBJ whole genome shotgun (WGS) entry which is preliminary data.</text>
</comment>
<evidence type="ECO:0000313" key="1">
    <source>
        <dbReference type="EMBL" id="MWV44838.1"/>
    </source>
</evidence>
<name>A0A7X3IIY5_9BACL</name>
<evidence type="ECO:0000313" key="2">
    <source>
        <dbReference type="Proteomes" id="UP000460318"/>
    </source>
</evidence>
<dbReference type="Proteomes" id="UP000460318">
    <property type="component" value="Unassembled WGS sequence"/>
</dbReference>